<dbReference type="Pfam" id="PF02405">
    <property type="entry name" value="MlaE"/>
    <property type="match status" value="1"/>
</dbReference>
<feature type="transmembrane region" description="Helical" evidence="1">
    <location>
        <begin position="93"/>
        <end position="115"/>
    </location>
</feature>
<dbReference type="AlphaFoldDB" id="A0A9Q7SBX1"/>
<protein>
    <submittedName>
        <fullName evidence="2">ABC transporter</fullName>
    </submittedName>
</protein>
<organism evidence="2 3">
    <name type="scientific">Mycobacteroides abscessus subsp. bolletii</name>
    <dbReference type="NCBI Taxonomy" id="319705"/>
    <lineage>
        <taxon>Bacteria</taxon>
        <taxon>Bacillati</taxon>
        <taxon>Actinomycetota</taxon>
        <taxon>Actinomycetes</taxon>
        <taxon>Mycobacteriales</taxon>
        <taxon>Mycobacteriaceae</taxon>
        <taxon>Mycobacteroides</taxon>
        <taxon>Mycobacteroides abscessus</taxon>
    </lineage>
</organism>
<keyword evidence="1" id="KW-1133">Transmembrane helix</keyword>
<proteinExistence type="predicted"/>
<feature type="transmembrane region" description="Helical" evidence="1">
    <location>
        <begin position="243"/>
        <end position="262"/>
    </location>
</feature>
<reference evidence="2 3" key="1">
    <citation type="submission" date="2016-11" db="EMBL/GenBank/DDBJ databases">
        <authorList>
            <consortium name="Pathogen Informatics"/>
        </authorList>
    </citation>
    <scope>NUCLEOTIDE SEQUENCE [LARGE SCALE GENOMIC DNA]</scope>
    <source>
        <strain evidence="2 3">968</strain>
    </source>
</reference>
<evidence type="ECO:0000256" key="1">
    <source>
        <dbReference type="SAM" id="Phobius"/>
    </source>
</evidence>
<feature type="transmembrane region" description="Helical" evidence="1">
    <location>
        <begin position="274"/>
        <end position="297"/>
    </location>
</feature>
<comment type="caution">
    <text evidence="2">The sequence shown here is derived from an EMBL/GenBank/DDBJ whole genome shotgun (WGS) entry which is preliminary data.</text>
</comment>
<dbReference type="PANTHER" id="PTHR30188:SF4">
    <property type="entry name" value="PROTEIN TRIGALACTOSYLDIACYLGLYCEROL 1, CHLOROPLASTIC"/>
    <property type="match status" value="1"/>
</dbReference>
<keyword evidence="1" id="KW-0472">Membrane</keyword>
<dbReference type="EMBL" id="FSFA01000001">
    <property type="protein sequence ID" value="SHW98699.1"/>
    <property type="molecule type" value="Genomic_DNA"/>
</dbReference>
<evidence type="ECO:0000313" key="2">
    <source>
        <dbReference type="EMBL" id="SHW98699.1"/>
    </source>
</evidence>
<accession>A0A9Q7SBX1</accession>
<dbReference type="PANTHER" id="PTHR30188">
    <property type="entry name" value="ABC TRANSPORTER PERMEASE PROTEIN-RELATED"/>
    <property type="match status" value="1"/>
</dbReference>
<gene>
    <name evidence="2" type="primary">mlaE_2</name>
    <name evidence="2" type="ORF">SAMEA2275694_01145</name>
</gene>
<dbReference type="GO" id="GO:0005548">
    <property type="term" value="F:phospholipid transporter activity"/>
    <property type="evidence" value="ECO:0007669"/>
    <property type="project" value="TreeGrafter"/>
</dbReference>
<dbReference type="InterPro" id="IPR030802">
    <property type="entry name" value="Permease_MalE"/>
</dbReference>
<name>A0A9Q7SBX1_9MYCO</name>
<evidence type="ECO:0000313" key="3">
    <source>
        <dbReference type="Proteomes" id="UP000185183"/>
    </source>
</evidence>
<dbReference type="Proteomes" id="UP000185183">
    <property type="component" value="Unassembled WGS sequence"/>
</dbReference>
<feature type="transmembrane region" description="Helical" evidence="1">
    <location>
        <begin position="193"/>
        <end position="223"/>
    </location>
</feature>
<dbReference type="GO" id="GO:0043190">
    <property type="term" value="C:ATP-binding cassette (ABC) transporter complex"/>
    <property type="evidence" value="ECO:0007669"/>
    <property type="project" value="InterPro"/>
</dbReference>
<sequence length="310" mass="31767">MSDLLISEDTATVGESVPHSSAGTPPSSIQKGRSRKVSRAAVLAPMKALGTRLTVTSSTTLGRSVLLSLSALRYLVTDIARGRLPAAEMLNQAWTLLTVTAVPAVLMAIPFGAVITVQSGGILHDVGASSMAGAASGLGIVRQGAPMCAGLLMAGAAASAIASDLGTRAIREEIDAIRVMGVDPVQRLVVPRLLAMVMIAPVILAMIILVGVGSAFVIAVRLTDVSAGSFWASFGAFATTTDLVFALFKTLVGAVLVALVASQRGLEARGGPRGVADAVNAAVVLSVVLFVFAALILTQLQTMFFPEQFA</sequence>
<keyword evidence="1" id="KW-0812">Transmembrane</keyword>